<accession>A0ABR1V1I7</accession>
<keyword evidence="4" id="KW-1185">Reference proteome</keyword>
<dbReference type="EMBL" id="JAQQWN010000009">
    <property type="protein sequence ID" value="KAK8065018.1"/>
    <property type="molecule type" value="Genomic_DNA"/>
</dbReference>
<feature type="region of interest" description="Disordered" evidence="1">
    <location>
        <begin position="72"/>
        <end position="108"/>
    </location>
</feature>
<feature type="transmembrane region" description="Helical" evidence="2">
    <location>
        <begin position="12"/>
        <end position="36"/>
    </location>
</feature>
<organism evidence="3 4">
    <name type="scientific">Apiospora hydei</name>
    <dbReference type="NCBI Taxonomy" id="1337664"/>
    <lineage>
        <taxon>Eukaryota</taxon>
        <taxon>Fungi</taxon>
        <taxon>Dikarya</taxon>
        <taxon>Ascomycota</taxon>
        <taxon>Pezizomycotina</taxon>
        <taxon>Sordariomycetes</taxon>
        <taxon>Xylariomycetidae</taxon>
        <taxon>Amphisphaeriales</taxon>
        <taxon>Apiosporaceae</taxon>
        <taxon>Apiospora</taxon>
    </lineage>
</organism>
<dbReference type="Proteomes" id="UP001433268">
    <property type="component" value="Unassembled WGS sequence"/>
</dbReference>
<dbReference type="GeneID" id="92049140"/>
<proteinExistence type="predicted"/>
<keyword evidence="2" id="KW-0472">Membrane</keyword>
<name>A0ABR1V1I7_9PEZI</name>
<gene>
    <name evidence="3" type="ORF">PG997_011765</name>
</gene>
<dbReference type="RefSeq" id="XP_066661772.1">
    <property type="nucleotide sequence ID" value="XM_066816080.1"/>
</dbReference>
<keyword evidence="2" id="KW-0812">Transmembrane</keyword>
<sequence>MSNSSTLSTEVIVTLILGVPSLLFTATGAWIAYLAYIRPREPYASTPATHTIPALHAHHHYHLQHLATDSRAAERRGSLVTSTDEGPSIPQLVSYGSPIRRRATGDAM</sequence>
<evidence type="ECO:0000313" key="3">
    <source>
        <dbReference type="EMBL" id="KAK8065018.1"/>
    </source>
</evidence>
<keyword evidence="2" id="KW-1133">Transmembrane helix</keyword>
<comment type="caution">
    <text evidence="3">The sequence shown here is derived from an EMBL/GenBank/DDBJ whole genome shotgun (WGS) entry which is preliminary data.</text>
</comment>
<protein>
    <submittedName>
        <fullName evidence="3">Uncharacterized protein</fullName>
    </submittedName>
</protein>
<evidence type="ECO:0000256" key="2">
    <source>
        <dbReference type="SAM" id="Phobius"/>
    </source>
</evidence>
<reference evidence="3 4" key="1">
    <citation type="submission" date="2023-01" db="EMBL/GenBank/DDBJ databases">
        <title>Analysis of 21 Apiospora genomes using comparative genomics revels a genus with tremendous synthesis potential of carbohydrate active enzymes and secondary metabolites.</title>
        <authorList>
            <person name="Sorensen T."/>
        </authorList>
    </citation>
    <scope>NUCLEOTIDE SEQUENCE [LARGE SCALE GENOMIC DNA]</scope>
    <source>
        <strain evidence="3 4">CBS 114990</strain>
    </source>
</reference>
<evidence type="ECO:0000256" key="1">
    <source>
        <dbReference type="SAM" id="MobiDB-lite"/>
    </source>
</evidence>
<evidence type="ECO:0000313" key="4">
    <source>
        <dbReference type="Proteomes" id="UP001433268"/>
    </source>
</evidence>